<evidence type="ECO:0000259" key="2">
    <source>
        <dbReference type="Pfam" id="PF19313"/>
    </source>
</evidence>
<dbReference type="InterPro" id="IPR045670">
    <property type="entry name" value="DUF5916"/>
</dbReference>
<dbReference type="Proteomes" id="UP001499959">
    <property type="component" value="Unassembled WGS sequence"/>
</dbReference>
<evidence type="ECO:0000256" key="1">
    <source>
        <dbReference type="SAM" id="SignalP"/>
    </source>
</evidence>
<dbReference type="Gene3D" id="2.60.40.1190">
    <property type="match status" value="1"/>
</dbReference>
<feature type="chain" id="PRO_5046298565" description="DUF5916 domain-containing protein" evidence="1">
    <location>
        <begin position="23"/>
        <end position="750"/>
    </location>
</feature>
<evidence type="ECO:0000313" key="4">
    <source>
        <dbReference type="Proteomes" id="UP001499959"/>
    </source>
</evidence>
<gene>
    <name evidence="3" type="ORF">GCM10023307_03320</name>
</gene>
<name>A0ABP9AJ57_9GAMM</name>
<dbReference type="EMBL" id="BAABJE010000001">
    <property type="protein sequence ID" value="GAA4782153.1"/>
    <property type="molecule type" value="Genomic_DNA"/>
</dbReference>
<dbReference type="Pfam" id="PF19313">
    <property type="entry name" value="DUF5916"/>
    <property type="match status" value="2"/>
</dbReference>
<proteinExistence type="predicted"/>
<comment type="caution">
    <text evidence="3">The sequence shown here is derived from an EMBL/GenBank/DDBJ whole genome shotgun (WGS) entry which is preliminary data.</text>
</comment>
<keyword evidence="4" id="KW-1185">Reference proteome</keyword>
<dbReference type="SUPFAM" id="SSF49344">
    <property type="entry name" value="CBD9-like"/>
    <property type="match status" value="1"/>
</dbReference>
<feature type="domain" description="DUF5916" evidence="2">
    <location>
        <begin position="377"/>
        <end position="708"/>
    </location>
</feature>
<feature type="domain" description="DUF5916" evidence="2">
    <location>
        <begin position="220"/>
        <end position="317"/>
    </location>
</feature>
<organism evidence="3 4">
    <name type="scientific">Lysobacter hankyongensis</name>
    <dbReference type="NCBI Taxonomy" id="1176535"/>
    <lineage>
        <taxon>Bacteria</taxon>
        <taxon>Pseudomonadati</taxon>
        <taxon>Pseudomonadota</taxon>
        <taxon>Gammaproteobacteria</taxon>
        <taxon>Lysobacterales</taxon>
        <taxon>Lysobacteraceae</taxon>
        <taxon>Lysobacter</taxon>
    </lineage>
</organism>
<feature type="signal peptide" evidence="1">
    <location>
        <begin position="1"/>
        <end position="22"/>
    </location>
</feature>
<reference evidence="4" key="1">
    <citation type="journal article" date="2019" name="Int. J. Syst. Evol. Microbiol.">
        <title>The Global Catalogue of Microorganisms (GCM) 10K type strain sequencing project: providing services to taxonomists for standard genome sequencing and annotation.</title>
        <authorList>
            <consortium name="The Broad Institute Genomics Platform"/>
            <consortium name="The Broad Institute Genome Sequencing Center for Infectious Disease"/>
            <person name="Wu L."/>
            <person name="Ma J."/>
        </authorList>
    </citation>
    <scope>NUCLEOTIDE SEQUENCE [LARGE SCALE GENOMIC DNA]</scope>
    <source>
        <strain evidence="4">JCM 18204</strain>
    </source>
</reference>
<sequence>MFPWKRAALLLFLLMAATPAKSIEIDGKIDPTEWRDAERITDFRLNQPMSLAPAPYPTEAWLMATPKGLAVAFRCTQPASIARTRQRTQRDEFAPHDRVNVYLDFDGDGRIGYHLRVSLSDGIGDATIANENEISGDWDGHWLHATSETESDWSAELLIPWHIAPMREGENGKRRLGIMLDRVVGATGERMAWPAIEFLGPRFISGFNKVEVPAYSQSLLALTPYAVGLYDNVDGSSDVSTGLDLYWKPSGRFQLGATINPDFGQVESDRLTVNFGAIETFYDEKRPFFTENQRPFDVSFGSLDSSNRLIHTRRIGSLTADGGGSTDVGAAVKFNGNIGRLNYGIFAADEDGAAGRAFYALRATRDFAAQGLGMLWTRVDNSGIDRRADVYALDHRWTLAQGWSIRSAVVGSRIEADGARMHDSGAQLRVNVDNGNDWRQQLYLLHLGADLSLNDFGYLARNNLNEARYSVSRRFTAPRTAGYAAIDWELEMAHLRDDRGNALVTQAKVNRAGNLLNGGQDYLSLSGSGSYIDDLITRGNGSVRLPPKLSVYYERFSPKQENRSVDWFWYARYFAEGPDGVDSGGVELYVEPKYHFSDHLNVSAGLLVQRNPDWLLWLDGDRLATYASDLVQLNLSSVWMIGSRQELRVRLEALGLDADARRGLRARADATLVPIAGPVADFALRTLGFQIRYRYELAPLSHLYIAYVRGGSFANESLGGVRGAGEEFLDAFSLRDSEQLLIKLVYRFEI</sequence>
<dbReference type="RefSeq" id="WP_345301529.1">
    <property type="nucleotide sequence ID" value="NZ_BAABJE010000001.1"/>
</dbReference>
<evidence type="ECO:0000313" key="3">
    <source>
        <dbReference type="EMBL" id="GAA4782153.1"/>
    </source>
</evidence>
<accession>A0ABP9AJ57</accession>
<keyword evidence="1" id="KW-0732">Signal</keyword>
<protein>
    <recommendedName>
        <fullName evidence="2">DUF5916 domain-containing protein</fullName>
    </recommendedName>
</protein>